<keyword evidence="19" id="KW-1185">Reference proteome</keyword>
<evidence type="ECO:0000256" key="4">
    <source>
        <dbReference type="ARBA" id="ARBA00022490"/>
    </source>
</evidence>
<dbReference type="SUPFAM" id="SSF51984">
    <property type="entry name" value="MurCD N-terminal domain"/>
    <property type="match status" value="1"/>
</dbReference>
<keyword evidence="5 14" id="KW-0436">Ligase</keyword>
<evidence type="ECO:0000256" key="3">
    <source>
        <dbReference type="ARBA" id="ARBA00012211"/>
    </source>
</evidence>
<evidence type="ECO:0000256" key="11">
    <source>
        <dbReference type="ARBA" id="ARBA00023306"/>
    </source>
</evidence>
<evidence type="ECO:0000256" key="10">
    <source>
        <dbReference type="ARBA" id="ARBA00022984"/>
    </source>
</evidence>
<name>A0A8J2ZHH1_9RHOB</name>
<dbReference type="InterPro" id="IPR013221">
    <property type="entry name" value="Mur_ligase_cen"/>
</dbReference>
<evidence type="ECO:0000256" key="12">
    <source>
        <dbReference type="ARBA" id="ARBA00023316"/>
    </source>
</evidence>
<evidence type="ECO:0000256" key="5">
    <source>
        <dbReference type="ARBA" id="ARBA00022598"/>
    </source>
</evidence>
<dbReference type="NCBIfam" id="TIGR01082">
    <property type="entry name" value="murC"/>
    <property type="match status" value="1"/>
</dbReference>
<dbReference type="GO" id="GO:0051301">
    <property type="term" value="P:cell division"/>
    <property type="evidence" value="ECO:0007669"/>
    <property type="project" value="UniProtKB-KW"/>
</dbReference>
<keyword evidence="8 14" id="KW-0067">ATP-binding</keyword>
<keyword evidence="12 14" id="KW-0961">Cell wall biogenesis/degradation</keyword>
<dbReference type="InterPro" id="IPR000713">
    <property type="entry name" value="Mur_ligase_N"/>
</dbReference>
<keyword evidence="7 14" id="KW-0547">Nucleotide-binding</keyword>
<comment type="pathway">
    <text evidence="2 14">Cell wall biogenesis; peptidoglycan biosynthesis.</text>
</comment>
<gene>
    <name evidence="14 18" type="primary">murC</name>
    <name evidence="18" type="ORF">GCM10011415_07730</name>
</gene>
<evidence type="ECO:0000256" key="13">
    <source>
        <dbReference type="ARBA" id="ARBA00047833"/>
    </source>
</evidence>
<evidence type="ECO:0000259" key="16">
    <source>
        <dbReference type="Pfam" id="PF02875"/>
    </source>
</evidence>
<dbReference type="PANTHER" id="PTHR43445">
    <property type="entry name" value="UDP-N-ACETYLMURAMATE--L-ALANINE LIGASE-RELATED"/>
    <property type="match status" value="1"/>
</dbReference>
<comment type="catalytic activity">
    <reaction evidence="13 14">
        <text>UDP-N-acetyl-alpha-D-muramate + L-alanine + ATP = UDP-N-acetyl-alpha-D-muramoyl-L-alanine + ADP + phosphate + H(+)</text>
        <dbReference type="Rhea" id="RHEA:23372"/>
        <dbReference type="ChEBI" id="CHEBI:15378"/>
        <dbReference type="ChEBI" id="CHEBI:30616"/>
        <dbReference type="ChEBI" id="CHEBI:43474"/>
        <dbReference type="ChEBI" id="CHEBI:57972"/>
        <dbReference type="ChEBI" id="CHEBI:70757"/>
        <dbReference type="ChEBI" id="CHEBI:83898"/>
        <dbReference type="ChEBI" id="CHEBI:456216"/>
        <dbReference type="EC" id="6.3.2.8"/>
    </reaction>
</comment>
<comment type="function">
    <text evidence="14">Cell wall formation.</text>
</comment>
<dbReference type="UniPathway" id="UPA00219"/>
<dbReference type="SUPFAM" id="SSF53623">
    <property type="entry name" value="MurD-like peptide ligases, catalytic domain"/>
    <property type="match status" value="1"/>
</dbReference>
<dbReference type="Pfam" id="PF08245">
    <property type="entry name" value="Mur_ligase_M"/>
    <property type="match status" value="1"/>
</dbReference>
<protein>
    <recommendedName>
        <fullName evidence="3 14">UDP-N-acetylmuramate--L-alanine ligase</fullName>
        <ecNumber evidence="3 14">6.3.2.8</ecNumber>
    </recommendedName>
    <alternativeName>
        <fullName evidence="14">UDP-N-acetylmuramoyl-L-alanine synthetase</fullName>
    </alternativeName>
</protein>
<dbReference type="Pfam" id="PF01225">
    <property type="entry name" value="Mur_ligase"/>
    <property type="match status" value="1"/>
</dbReference>
<dbReference type="EC" id="6.3.2.8" evidence="3 14"/>
<dbReference type="Gene3D" id="3.40.50.720">
    <property type="entry name" value="NAD(P)-binding Rossmann-like Domain"/>
    <property type="match status" value="1"/>
</dbReference>
<dbReference type="HAMAP" id="MF_00046">
    <property type="entry name" value="MurC"/>
    <property type="match status" value="1"/>
</dbReference>
<dbReference type="Gene3D" id="3.40.1190.10">
    <property type="entry name" value="Mur-like, catalytic domain"/>
    <property type="match status" value="1"/>
</dbReference>
<reference evidence="18" key="2">
    <citation type="submission" date="2020-09" db="EMBL/GenBank/DDBJ databases">
        <authorList>
            <person name="Sun Q."/>
            <person name="Zhou Y."/>
        </authorList>
    </citation>
    <scope>NUCLEOTIDE SEQUENCE</scope>
    <source>
        <strain evidence="18">CGMCC 1.15762</strain>
    </source>
</reference>
<feature type="domain" description="Mur ligase N-terminal catalytic" evidence="15">
    <location>
        <begin position="53"/>
        <end position="149"/>
    </location>
</feature>
<evidence type="ECO:0000256" key="6">
    <source>
        <dbReference type="ARBA" id="ARBA00022618"/>
    </source>
</evidence>
<keyword evidence="11 14" id="KW-0131">Cell cycle</keyword>
<dbReference type="SUPFAM" id="SSF53244">
    <property type="entry name" value="MurD-like peptide ligases, peptide-binding domain"/>
    <property type="match status" value="1"/>
</dbReference>
<keyword evidence="4 14" id="KW-0963">Cytoplasm</keyword>
<dbReference type="GO" id="GO:0009252">
    <property type="term" value="P:peptidoglycan biosynthetic process"/>
    <property type="evidence" value="ECO:0007669"/>
    <property type="project" value="UniProtKB-UniRule"/>
</dbReference>
<evidence type="ECO:0000259" key="17">
    <source>
        <dbReference type="Pfam" id="PF08245"/>
    </source>
</evidence>
<comment type="subcellular location">
    <subcellularLocation>
        <location evidence="1 14">Cytoplasm</location>
    </subcellularLocation>
</comment>
<keyword evidence="10 14" id="KW-0573">Peptidoglycan synthesis</keyword>
<dbReference type="PANTHER" id="PTHR43445:SF3">
    <property type="entry name" value="UDP-N-ACETYLMURAMATE--L-ALANINE LIGASE"/>
    <property type="match status" value="1"/>
</dbReference>
<dbReference type="InterPro" id="IPR036565">
    <property type="entry name" value="Mur-like_cat_sf"/>
</dbReference>
<evidence type="ECO:0000256" key="7">
    <source>
        <dbReference type="ARBA" id="ARBA00022741"/>
    </source>
</evidence>
<evidence type="ECO:0000256" key="2">
    <source>
        <dbReference type="ARBA" id="ARBA00004752"/>
    </source>
</evidence>
<dbReference type="GO" id="GO:0008763">
    <property type="term" value="F:UDP-N-acetylmuramate-L-alanine ligase activity"/>
    <property type="evidence" value="ECO:0007669"/>
    <property type="project" value="UniProtKB-UniRule"/>
</dbReference>
<dbReference type="GO" id="GO:0071555">
    <property type="term" value="P:cell wall organization"/>
    <property type="evidence" value="ECO:0007669"/>
    <property type="project" value="UniProtKB-KW"/>
</dbReference>
<dbReference type="InterPro" id="IPR005758">
    <property type="entry name" value="UDP-N-AcMur_Ala_ligase_MurC"/>
</dbReference>
<organism evidence="18 19">
    <name type="scientific">Salipiger pallidus</name>
    <dbReference type="NCBI Taxonomy" id="1775170"/>
    <lineage>
        <taxon>Bacteria</taxon>
        <taxon>Pseudomonadati</taxon>
        <taxon>Pseudomonadota</taxon>
        <taxon>Alphaproteobacteria</taxon>
        <taxon>Rhodobacterales</taxon>
        <taxon>Roseobacteraceae</taxon>
        <taxon>Salipiger</taxon>
    </lineage>
</organism>
<evidence type="ECO:0000256" key="9">
    <source>
        <dbReference type="ARBA" id="ARBA00022960"/>
    </source>
</evidence>
<sequence length="504" mass="54034">MPKRQDKAADRHIITTEYNTKNDGDGQSMKDGLAAGKGMKMAATKLPGDVGAIHFVGIGGIGMSGIAEVLLNHGYTVQGSDLKRSKITDRLEGMGATIFEGQSADNLADAEVVVISSAIKPGNPELDEARRRGMPVVRRAEMLAELMRLKSNVAVGGTHGKTTTTTMVATLLDAGKLDPTVVNGGIIHAYGSNARVGLGEWMVVEADESDGTFNRLPATIAIVTNIDPEHMEHWGSIEALRDGFYQFVSNIPFYGLAVCCTDHPEVQALVGRVTDRRVMTYGFNAQADVRAVNLTYKKGVAHFDIVLQAGGEKIEGCTLPMPGDHNVSNALAAVAVSLHLGMSHDEIRGALTAFGGVNRRFTRVGEVNGVTIIDDYGHHPVEIAAVLKAARQASEGRVIAVHQPHRYSRLSSLFEDFCTCFNEADVVAIAEVYGAGETPIEGASRDDLVAGLIRHGHRHARAITCEEDLERLVREQAQPGDMVVCLGAGTISAWANNLPERLKD</sequence>
<dbReference type="GO" id="GO:0008360">
    <property type="term" value="P:regulation of cell shape"/>
    <property type="evidence" value="ECO:0007669"/>
    <property type="project" value="UniProtKB-KW"/>
</dbReference>
<feature type="domain" description="Mur ligase C-terminal" evidence="16">
    <location>
        <begin position="359"/>
        <end position="489"/>
    </location>
</feature>
<accession>A0A8J2ZHH1</accession>
<evidence type="ECO:0000313" key="19">
    <source>
        <dbReference type="Proteomes" id="UP000617145"/>
    </source>
</evidence>
<dbReference type="EMBL" id="BMJV01000001">
    <property type="protein sequence ID" value="GGG63720.1"/>
    <property type="molecule type" value="Genomic_DNA"/>
</dbReference>
<proteinExistence type="inferred from homology"/>
<dbReference type="GO" id="GO:0005524">
    <property type="term" value="F:ATP binding"/>
    <property type="evidence" value="ECO:0007669"/>
    <property type="project" value="UniProtKB-UniRule"/>
</dbReference>
<comment type="similarity">
    <text evidence="14">Belongs to the MurCDEF family.</text>
</comment>
<evidence type="ECO:0000256" key="14">
    <source>
        <dbReference type="HAMAP-Rule" id="MF_00046"/>
    </source>
</evidence>
<dbReference type="Pfam" id="PF02875">
    <property type="entry name" value="Mur_ligase_C"/>
    <property type="match status" value="1"/>
</dbReference>
<dbReference type="InterPro" id="IPR036615">
    <property type="entry name" value="Mur_ligase_C_dom_sf"/>
</dbReference>
<dbReference type="Gene3D" id="3.90.190.20">
    <property type="entry name" value="Mur ligase, C-terminal domain"/>
    <property type="match status" value="1"/>
</dbReference>
<keyword evidence="6 14" id="KW-0132">Cell division</keyword>
<comment type="caution">
    <text evidence="18">The sequence shown here is derived from an EMBL/GenBank/DDBJ whole genome shotgun (WGS) entry which is preliminary data.</text>
</comment>
<feature type="binding site" evidence="14">
    <location>
        <begin position="157"/>
        <end position="163"/>
    </location>
    <ligand>
        <name>ATP</name>
        <dbReference type="ChEBI" id="CHEBI:30616"/>
    </ligand>
</feature>
<feature type="domain" description="Mur ligase central" evidence="17">
    <location>
        <begin position="155"/>
        <end position="336"/>
    </location>
</feature>
<dbReference type="GO" id="GO:0005737">
    <property type="term" value="C:cytoplasm"/>
    <property type="evidence" value="ECO:0007669"/>
    <property type="project" value="UniProtKB-SubCell"/>
</dbReference>
<dbReference type="AlphaFoldDB" id="A0A8J2ZHH1"/>
<evidence type="ECO:0000313" key="18">
    <source>
        <dbReference type="EMBL" id="GGG63720.1"/>
    </source>
</evidence>
<evidence type="ECO:0000259" key="15">
    <source>
        <dbReference type="Pfam" id="PF01225"/>
    </source>
</evidence>
<reference evidence="18" key="1">
    <citation type="journal article" date="2014" name="Int. J. Syst. Evol. Microbiol.">
        <title>Complete genome sequence of Corynebacterium casei LMG S-19264T (=DSM 44701T), isolated from a smear-ripened cheese.</title>
        <authorList>
            <consortium name="US DOE Joint Genome Institute (JGI-PGF)"/>
            <person name="Walter F."/>
            <person name="Albersmeier A."/>
            <person name="Kalinowski J."/>
            <person name="Ruckert C."/>
        </authorList>
    </citation>
    <scope>NUCLEOTIDE SEQUENCE</scope>
    <source>
        <strain evidence="18">CGMCC 1.15762</strain>
    </source>
</reference>
<keyword evidence="9 14" id="KW-0133">Cell shape</keyword>
<dbReference type="Proteomes" id="UP000617145">
    <property type="component" value="Unassembled WGS sequence"/>
</dbReference>
<dbReference type="InterPro" id="IPR004101">
    <property type="entry name" value="Mur_ligase_C"/>
</dbReference>
<dbReference type="InterPro" id="IPR050061">
    <property type="entry name" value="MurCDEF_pg_biosynth"/>
</dbReference>
<evidence type="ECO:0000256" key="8">
    <source>
        <dbReference type="ARBA" id="ARBA00022840"/>
    </source>
</evidence>
<evidence type="ECO:0000256" key="1">
    <source>
        <dbReference type="ARBA" id="ARBA00004496"/>
    </source>
</evidence>